<accession>A0A673NGB3</accession>
<name>A0A673NGB3_9TELE</name>
<reference evidence="2" key="2">
    <citation type="submission" date="2025-09" db="UniProtKB">
        <authorList>
            <consortium name="Ensembl"/>
        </authorList>
    </citation>
    <scope>IDENTIFICATION</scope>
</reference>
<feature type="compositionally biased region" description="Basic and acidic residues" evidence="1">
    <location>
        <begin position="71"/>
        <end position="80"/>
    </location>
</feature>
<proteinExistence type="predicted"/>
<dbReference type="AlphaFoldDB" id="A0A673NGB3"/>
<organism evidence="2 3">
    <name type="scientific">Sinocyclocheilus rhinocerous</name>
    <dbReference type="NCBI Taxonomy" id="307959"/>
    <lineage>
        <taxon>Eukaryota</taxon>
        <taxon>Metazoa</taxon>
        <taxon>Chordata</taxon>
        <taxon>Craniata</taxon>
        <taxon>Vertebrata</taxon>
        <taxon>Euteleostomi</taxon>
        <taxon>Actinopterygii</taxon>
        <taxon>Neopterygii</taxon>
        <taxon>Teleostei</taxon>
        <taxon>Ostariophysi</taxon>
        <taxon>Cypriniformes</taxon>
        <taxon>Cyprinidae</taxon>
        <taxon>Cyprininae</taxon>
        <taxon>Sinocyclocheilus</taxon>
    </lineage>
</organism>
<evidence type="ECO:0000313" key="3">
    <source>
        <dbReference type="Proteomes" id="UP000472270"/>
    </source>
</evidence>
<evidence type="ECO:0000256" key="1">
    <source>
        <dbReference type="SAM" id="MobiDB-lite"/>
    </source>
</evidence>
<dbReference type="Ensembl" id="ENSSRHT00000103931.1">
    <property type="protein sequence ID" value="ENSSRHP00000101193.1"/>
    <property type="gene ID" value="ENSSRHG00000049622.1"/>
</dbReference>
<keyword evidence="3" id="KW-1185">Reference proteome</keyword>
<sequence length="117" mass="13022">MSLTDFQLNSHLSTLASIHKIYHTLHRLNLTEDVSPETHGTGSDLKSDLASCCSRAMPPRKKRRPTAGDDLSAKKSRQDKYAQNIHPSISPALHLCPFHVSVDFPLIHSNIHAYPSI</sequence>
<protein>
    <submittedName>
        <fullName evidence="2">Uncharacterized protein</fullName>
    </submittedName>
</protein>
<evidence type="ECO:0000313" key="2">
    <source>
        <dbReference type="Ensembl" id="ENSSRHP00000101193.1"/>
    </source>
</evidence>
<dbReference type="Proteomes" id="UP000472270">
    <property type="component" value="Unassembled WGS sequence"/>
</dbReference>
<reference evidence="2" key="1">
    <citation type="submission" date="2025-08" db="UniProtKB">
        <authorList>
            <consortium name="Ensembl"/>
        </authorList>
    </citation>
    <scope>IDENTIFICATION</scope>
</reference>
<feature type="region of interest" description="Disordered" evidence="1">
    <location>
        <begin position="32"/>
        <end position="81"/>
    </location>
</feature>